<evidence type="ECO:0000256" key="2">
    <source>
        <dbReference type="ARBA" id="ARBA00023125"/>
    </source>
</evidence>
<dbReference type="EMBL" id="JAIMFO010000006">
    <property type="protein sequence ID" value="MBY4797864.1"/>
    <property type="molecule type" value="Genomic_DNA"/>
</dbReference>
<dbReference type="Gene3D" id="1.10.10.10">
    <property type="entry name" value="Winged helix-like DNA-binding domain superfamily/Winged helix DNA-binding domain"/>
    <property type="match status" value="1"/>
</dbReference>
<gene>
    <name evidence="5" type="ORF">K6V98_05805</name>
</gene>
<dbReference type="InterPro" id="IPR028978">
    <property type="entry name" value="Chorismate_lyase_/UTRA_dom_sf"/>
</dbReference>
<protein>
    <submittedName>
        <fullName evidence="5">GntR family transcriptional regulator</fullName>
    </submittedName>
</protein>
<dbReference type="InterPro" id="IPR036388">
    <property type="entry name" value="WH-like_DNA-bd_sf"/>
</dbReference>
<dbReference type="PRINTS" id="PR00035">
    <property type="entry name" value="HTHGNTR"/>
</dbReference>
<dbReference type="SMART" id="SM00345">
    <property type="entry name" value="HTH_GNTR"/>
    <property type="match status" value="1"/>
</dbReference>
<keyword evidence="1" id="KW-0805">Transcription regulation</keyword>
<dbReference type="InterPro" id="IPR036390">
    <property type="entry name" value="WH_DNA-bd_sf"/>
</dbReference>
<dbReference type="Proteomes" id="UP000700908">
    <property type="component" value="Unassembled WGS sequence"/>
</dbReference>
<dbReference type="InterPro" id="IPR050679">
    <property type="entry name" value="Bact_HTH_transcr_reg"/>
</dbReference>
<dbReference type="Gene3D" id="3.40.1410.10">
    <property type="entry name" value="Chorismate lyase-like"/>
    <property type="match status" value="1"/>
</dbReference>
<keyword evidence="6" id="KW-1185">Reference proteome</keyword>
<dbReference type="InterPro" id="IPR011663">
    <property type="entry name" value="UTRA"/>
</dbReference>
<dbReference type="SMART" id="SM00866">
    <property type="entry name" value="UTRA"/>
    <property type="match status" value="1"/>
</dbReference>
<dbReference type="PANTHER" id="PTHR44846">
    <property type="entry name" value="MANNOSYL-D-GLYCERATE TRANSPORT/METABOLISM SYSTEM REPRESSOR MNGR-RELATED"/>
    <property type="match status" value="1"/>
</dbReference>
<evidence type="ECO:0000313" key="5">
    <source>
        <dbReference type="EMBL" id="MBY4797864.1"/>
    </source>
</evidence>
<dbReference type="Pfam" id="PF00392">
    <property type="entry name" value="GntR"/>
    <property type="match status" value="1"/>
</dbReference>
<dbReference type="PANTHER" id="PTHR44846:SF1">
    <property type="entry name" value="MANNOSYL-D-GLYCERATE TRANSPORT_METABOLISM SYSTEM REPRESSOR MNGR-RELATED"/>
    <property type="match status" value="1"/>
</dbReference>
<accession>A0ABS7MKG2</accession>
<evidence type="ECO:0000256" key="1">
    <source>
        <dbReference type="ARBA" id="ARBA00023015"/>
    </source>
</evidence>
<reference evidence="5 6" key="1">
    <citation type="submission" date="2021-08" db="EMBL/GenBank/DDBJ databases">
        <title>Collinsella faecalis sp. nov. isolated from swine faeces.</title>
        <authorList>
            <person name="Oh B.S."/>
            <person name="Lee J.H."/>
        </authorList>
    </citation>
    <scope>NUCLEOTIDE SEQUENCE [LARGE SCALE GENOMIC DNA]</scope>
    <source>
        <strain evidence="5 6">AGMB00827</strain>
    </source>
</reference>
<dbReference type="SUPFAM" id="SSF46785">
    <property type="entry name" value="Winged helix' DNA-binding domain"/>
    <property type="match status" value="1"/>
</dbReference>
<keyword evidence="3" id="KW-0804">Transcription</keyword>
<name>A0ABS7MKG2_9ACTN</name>
<dbReference type="Pfam" id="PF07702">
    <property type="entry name" value="UTRA"/>
    <property type="match status" value="1"/>
</dbReference>
<comment type="caution">
    <text evidence="5">The sequence shown here is derived from an EMBL/GenBank/DDBJ whole genome shotgun (WGS) entry which is preliminary data.</text>
</comment>
<dbReference type="RefSeq" id="WP_222199571.1">
    <property type="nucleotide sequence ID" value="NZ_JAIMFO010000006.1"/>
</dbReference>
<sequence length="247" mass="27254">MAQVLNSKNETTRPVPLYQQIRADLLNRIARSEYPTGAALPSENELAKLYDTTRLTIRSALEGLVQQGILRRIQGKGTFVSNLSGGRAGESSSLSGFRNSMRKRGHTPSVRIIEKSTRLAGQYYADLFDIEPTDALYSIRRLNSIDAIPATIEQALIPLTVFPTIESIDITAFSLYETYGILGHPVCEAHQKLSITRLDVHNAKLLCTDADSPALVLECLTVDESGQIIEYARSINCGTRAGFSYQF</sequence>
<keyword evidence="2" id="KW-0238">DNA-binding</keyword>
<dbReference type="SUPFAM" id="SSF64288">
    <property type="entry name" value="Chorismate lyase-like"/>
    <property type="match status" value="1"/>
</dbReference>
<proteinExistence type="predicted"/>
<evidence type="ECO:0000313" key="6">
    <source>
        <dbReference type="Proteomes" id="UP000700908"/>
    </source>
</evidence>
<organism evidence="5 6">
    <name type="scientific">Collinsella ureilytica</name>
    <dbReference type="NCBI Taxonomy" id="2869515"/>
    <lineage>
        <taxon>Bacteria</taxon>
        <taxon>Bacillati</taxon>
        <taxon>Actinomycetota</taxon>
        <taxon>Coriobacteriia</taxon>
        <taxon>Coriobacteriales</taxon>
        <taxon>Coriobacteriaceae</taxon>
        <taxon>Collinsella</taxon>
    </lineage>
</organism>
<evidence type="ECO:0000259" key="4">
    <source>
        <dbReference type="PROSITE" id="PS50949"/>
    </source>
</evidence>
<dbReference type="CDD" id="cd07377">
    <property type="entry name" value="WHTH_GntR"/>
    <property type="match status" value="1"/>
</dbReference>
<feature type="domain" description="HTH gntR-type" evidence="4">
    <location>
        <begin position="15"/>
        <end position="83"/>
    </location>
</feature>
<dbReference type="PROSITE" id="PS50949">
    <property type="entry name" value="HTH_GNTR"/>
    <property type="match status" value="1"/>
</dbReference>
<dbReference type="InterPro" id="IPR000524">
    <property type="entry name" value="Tscrpt_reg_HTH_GntR"/>
</dbReference>
<evidence type="ECO:0000256" key="3">
    <source>
        <dbReference type="ARBA" id="ARBA00023163"/>
    </source>
</evidence>